<protein>
    <recommendedName>
        <fullName evidence="2">protein-tyrosine-phosphatase</fullName>
        <ecNumber evidence="2">3.1.3.48</ecNumber>
    </recommendedName>
</protein>
<dbReference type="SUPFAM" id="SSF52788">
    <property type="entry name" value="Phosphotyrosine protein phosphatases I"/>
    <property type="match status" value="1"/>
</dbReference>
<reference evidence="7 8" key="1">
    <citation type="submission" date="2019-06" db="EMBL/GenBank/DDBJ databases">
        <title>Whole genome shotgun sequence of Corynebacterium flavescens NBRC 14136.</title>
        <authorList>
            <person name="Hosoyama A."/>
            <person name="Uohara A."/>
            <person name="Ohji S."/>
            <person name="Ichikawa N."/>
        </authorList>
    </citation>
    <scope>NUCLEOTIDE SEQUENCE [LARGE SCALE GENOMIC DNA]</scope>
    <source>
        <strain evidence="7 8">NBRC 14136</strain>
    </source>
</reference>
<evidence type="ECO:0000256" key="4">
    <source>
        <dbReference type="ARBA" id="ARBA00022912"/>
    </source>
</evidence>
<evidence type="ECO:0000256" key="3">
    <source>
        <dbReference type="ARBA" id="ARBA00022801"/>
    </source>
</evidence>
<feature type="domain" description="Phosphotyrosine protein phosphatase I" evidence="6">
    <location>
        <begin position="31"/>
        <end position="178"/>
    </location>
</feature>
<keyword evidence="4" id="KW-0904">Protein phosphatase</keyword>
<dbReference type="EMBL" id="BJNB01000039">
    <property type="protein sequence ID" value="GEB98558.1"/>
    <property type="molecule type" value="Genomic_DNA"/>
</dbReference>
<dbReference type="InterPro" id="IPR036196">
    <property type="entry name" value="Ptyr_pPase_sf"/>
</dbReference>
<name>A0AB73B9U5_CORFL</name>
<feature type="active site" evidence="5">
    <location>
        <position position="43"/>
    </location>
</feature>
<dbReference type="PRINTS" id="PR00719">
    <property type="entry name" value="LMWPTPASE"/>
</dbReference>
<keyword evidence="3" id="KW-0378">Hydrolase</keyword>
<dbReference type="PANTHER" id="PTHR11717">
    <property type="entry name" value="LOW MOLECULAR WEIGHT PROTEIN TYROSINE PHOSPHATASE"/>
    <property type="match status" value="1"/>
</dbReference>
<dbReference type="GO" id="GO:0004725">
    <property type="term" value="F:protein tyrosine phosphatase activity"/>
    <property type="evidence" value="ECO:0007669"/>
    <property type="project" value="UniProtKB-EC"/>
</dbReference>
<dbReference type="Gene3D" id="3.40.50.2300">
    <property type="match status" value="1"/>
</dbReference>
<comment type="caution">
    <text evidence="7">The sequence shown here is derived from an EMBL/GenBank/DDBJ whole genome shotgun (WGS) entry which is preliminary data.</text>
</comment>
<dbReference type="Proteomes" id="UP000315353">
    <property type="component" value="Unassembled WGS sequence"/>
</dbReference>
<dbReference type="InterPro" id="IPR017867">
    <property type="entry name" value="Tyr_phospatase_low_mol_wt"/>
</dbReference>
<evidence type="ECO:0000259" key="6">
    <source>
        <dbReference type="SMART" id="SM00226"/>
    </source>
</evidence>
<evidence type="ECO:0000313" key="8">
    <source>
        <dbReference type="Proteomes" id="UP000315353"/>
    </source>
</evidence>
<evidence type="ECO:0000256" key="5">
    <source>
        <dbReference type="PIRSR" id="PIRSR617867-1"/>
    </source>
</evidence>
<dbReference type="PANTHER" id="PTHR11717:SF7">
    <property type="entry name" value="LOW MOLECULAR WEIGHT PHOSPHOTYROSINE PROTEIN PHOSPHATASE"/>
    <property type="match status" value="1"/>
</dbReference>
<comment type="similarity">
    <text evidence="1">Belongs to the low molecular weight phosphotyrosine protein phosphatase family.</text>
</comment>
<feature type="active site" description="Nucleophile" evidence="5">
    <location>
        <position position="37"/>
    </location>
</feature>
<dbReference type="InterPro" id="IPR050438">
    <property type="entry name" value="LMW_PTPase"/>
</dbReference>
<dbReference type="Pfam" id="PF01451">
    <property type="entry name" value="LMWPc"/>
    <property type="match status" value="1"/>
</dbReference>
<dbReference type="CDD" id="cd16343">
    <property type="entry name" value="LMWPTP"/>
    <property type="match status" value="1"/>
</dbReference>
<gene>
    <name evidence="7" type="ORF">CFL01nite_20530</name>
</gene>
<dbReference type="InterPro" id="IPR023485">
    <property type="entry name" value="Ptyr_pPase"/>
</dbReference>
<sequence length="184" mass="19593">MVSTTPGRSVSTAVPASDRAFQRQDASSKVMQLVFVCTGNICRSPMAEIIVRDALEERGLDSVAKACSRGLGGWHVGQGADERAVAQLCSGGHDGASHRAAQLGEADLCADAFIAMDAGHEAELLARGIDPARVFLLRSFDPHSPEGAEVEDPYYGSDADFARTRREIEAAVPGLLDWVSLHKD</sequence>
<organism evidence="7 8">
    <name type="scientific">Corynebacterium flavescens</name>
    <dbReference type="NCBI Taxonomy" id="28028"/>
    <lineage>
        <taxon>Bacteria</taxon>
        <taxon>Bacillati</taxon>
        <taxon>Actinomycetota</taxon>
        <taxon>Actinomycetes</taxon>
        <taxon>Mycobacteriales</taxon>
        <taxon>Corynebacteriaceae</taxon>
        <taxon>Corynebacterium</taxon>
    </lineage>
</organism>
<accession>A0AB73B9U5</accession>
<dbReference type="SMART" id="SM00226">
    <property type="entry name" value="LMWPc"/>
    <property type="match status" value="1"/>
</dbReference>
<dbReference type="EC" id="3.1.3.48" evidence="2"/>
<evidence type="ECO:0000256" key="1">
    <source>
        <dbReference type="ARBA" id="ARBA00011063"/>
    </source>
</evidence>
<evidence type="ECO:0000313" key="7">
    <source>
        <dbReference type="EMBL" id="GEB98558.1"/>
    </source>
</evidence>
<proteinExistence type="inferred from homology"/>
<dbReference type="AlphaFoldDB" id="A0AB73B9U5"/>
<feature type="active site" description="Proton donor" evidence="5">
    <location>
        <position position="152"/>
    </location>
</feature>
<evidence type="ECO:0000256" key="2">
    <source>
        <dbReference type="ARBA" id="ARBA00013064"/>
    </source>
</evidence>